<proteinExistence type="predicted"/>
<dbReference type="EMBL" id="AGNL01048884">
    <property type="protein sequence ID" value="EJK45037.1"/>
    <property type="molecule type" value="Genomic_DNA"/>
</dbReference>
<dbReference type="Proteomes" id="UP000266841">
    <property type="component" value="Unassembled WGS sequence"/>
</dbReference>
<organism evidence="1 2">
    <name type="scientific">Thalassiosira oceanica</name>
    <name type="common">Marine diatom</name>
    <dbReference type="NCBI Taxonomy" id="159749"/>
    <lineage>
        <taxon>Eukaryota</taxon>
        <taxon>Sar</taxon>
        <taxon>Stramenopiles</taxon>
        <taxon>Ochrophyta</taxon>
        <taxon>Bacillariophyta</taxon>
        <taxon>Coscinodiscophyceae</taxon>
        <taxon>Thalassiosirophycidae</taxon>
        <taxon>Thalassiosirales</taxon>
        <taxon>Thalassiosiraceae</taxon>
        <taxon>Thalassiosira</taxon>
    </lineage>
</organism>
<sequence length="99" mass="10667">MTEAAEEKRGCCGGCESFFLYNKHDPVVQAFYLNQFGRSALFISFLFLSLGILQLANEQAGCPKNEDGGYACTDENKVYGSRPSSILALMALVGGLSVS</sequence>
<protein>
    <submittedName>
        <fullName evidence="1">Uncharacterized protein</fullName>
    </submittedName>
</protein>
<dbReference type="AlphaFoldDB" id="K0REN9"/>
<reference evidence="1 2" key="1">
    <citation type="journal article" date="2012" name="Genome Biol.">
        <title>Genome and low-iron response of an oceanic diatom adapted to chronic iron limitation.</title>
        <authorList>
            <person name="Lommer M."/>
            <person name="Specht M."/>
            <person name="Roy A.S."/>
            <person name="Kraemer L."/>
            <person name="Andreson R."/>
            <person name="Gutowska M.A."/>
            <person name="Wolf J."/>
            <person name="Bergner S.V."/>
            <person name="Schilhabel M.B."/>
            <person name="Klostermeier U.C."/>
            <person name="Beiko R.G."/>
            <person name="Rosenstiel P."/>
            <person name="Hippler M."/>
            <person name="Laroche J."/>
        </authorList>
    </citation>
    <scope>NUCLEOTIDE SEQUENCE [LARGE SCALE GENOMIC DNA]</scope>
    <source>
        <strain evidence="1 2">CCMP1005</strain>
    </source>
</reference>
<feature type="non-terminal residue" evidence="1">
    <location>
        <position position="99"/>
    </location>
</feature>
<evidence type="ECO:0000313" key="1">
    <source>
        <dbReference type="EMBL" id="EJK45037.1"/>
    </source>
</evidence>
<comment type="caution">
    <text evidence="1">The sequence shown here is derived from an EMBL/GenBank/DDBJ whole genome shotgun (WGS) entry which is preliminary data.</text>
</comment>
<gene>
    <name evidence="1" type="ORF">THAOC_36374</name>
</gene>
<keyword evidence="2" id="KW-1185">Reference proteome</keyword>
<name>K0REN9_THAOC</name>
<accession>K0REN9</accession>
<dbReference type="OrthoDB" id="42657at2759"/>
<evidence type="ECO:0000313" key="2">
    <source>
        <dbReference type="Proteomes" id="UP000266841"/>
    </source>
</evidence>